<dbReference type="InterPro" id="IPR019797">
    <property type="entry name" value="Glutamate_5-kinase_CS"/>
</dbReference>
<dbReference type="SUPFAM" id="SSF53633">
    <property type="entry name" value="Carbamate kinase-like"/>
    <property type="match status" value="1"/>
</dbReference>
<dbReference type="InterPro" id="IPR041739">
    <property type="entry name" value="G5K_ProB"/>
</dbReference>
<dbReference type="GO" id="GO:0004349">
    <property type="term" value="F:glutamate 5-kinase activity"/>
    <property type="evidence" value="ECO:0007669"/>
    <property type="project" value="InterPro"/>
</dbReference>
<keyword evidence="2" id="KW-0028">Amino-acid biosynthesis</keyword>
<dbReference type="EMBL" id="CDMY01000475">
    <property type="protein sequence ID" value="CEM15971.1"/>
    <property type="molecule type" value="Genomic_DNA"/>
</dbReference>
<evidence type="ECO:0000256" key="2">
    <source>
        <dbReference type="ARBA" id="ARBA00022605"/>
    </source>
</evidence>
<dbReference type="InterPro" id="IPR015947">
    <property type="entry name" value="PUA-like_sf"/>
</dbReference>
<accession>A0A0G4FP19</accession>
<feature type="domain" description="PUA" evidence="9">
    <location>
        <begin position="475"/>
        <end position="562"/>
    </location>
</feature>
<dbReference type="Pfam" id="PF00696">
    <property type="entry name" value="AA_kinase"/>
    <property type="match status" value="1"/>
</dbReference>
<dbReference type="InterPro" id="IPR036974">
    <property type="entry name" value="PUA_sf"/>
</dbReference>
<keyword evidence="7" id="KW-0067">ATP-binding</keyword>
<dbReference type="PRINTS" id="PR00474">
    <property type="entry name" value="GLU5KINASE"/>
</dbReference>
<evidence type="ECO:0000256" key="1">
    <source>
        <dbReference type="ARBA" id="ARBA00022490"/>
    </source>
</evidence>
<evidence type="ECO:0000313" key="10">
    <source>
        <dbReference type="EMBL" id="CEM15971.1"/>
    </source>
</evidence>
<dbReference type="GO" id="GO:0005829">
    <property type="term" value="C:cytosol"/>
    <property type="evidence" value="ECO:0007669"/>
    <property type="project" value="TreeGrafter"/>
</dbReference>
<dbReference type="OMA" id="VTISAHW"/>
<sequence>MQTNGDCAAAPESTGAPEVTTENDGVQTIETGPRGEMLLKIRTDDGAADEMARTLSPFAEQFPSSTTTEDLLIVIKVGTSTLLDSRKNRLSLANVGRLVELICDLRLKGFQVVLVSSGAVGLGCHHMRMSRPSTVIGKQAAAAIGQGRLMRMYDDAFAYHNQKVAQLLLARQWFLEKENYAQFQATLFELLRMGVVPIVNENDAFTNDQIRFGDNDTLAAYLAVTISAHWLFLLTDVDCLYTANPRSHSDAKPIPYVENIDDLHRLMTQDDNAGTAFGTGGMRTKILAARIAVATGIHTGLCNGQEPQRILDMLDFAEARARPPSPPYLMLENKGDQQQQQQQLELPEFRLQVNGEDVSTPQQRDHTDPTEQMYPKFHIEASGAFPALSASPCPSPAPQVNGYGPTAAADYGEGEDGLPDEEDESPQRRLRLRLLTSPTSLQRNYPFMGTIFRAAECSQSIRLSRRWILTLPVSGTIYIDDGAAKAVLLQHKSLLAVGVQKVEGRFISMESVALRRYDAPELEGDLARCLTNFSSEELDKIKGLKSEHHAEVLGYSCGPEVAFRDDIIFMNVDPVEEIDQGETSITVPTSVSSPAVTEDIQHHHSPTDNLKLIAAAKTGRE</sequence>
<dbReference type="HAMAP" id="MF_00456">
    <property type="entry name" value="ProB"/>
    <property type="match status" value="1"/>
</dbReference>
<dbReference type="InterPro" id="IPR036393">
    <property type="entry name" value="AceGlu_kinase-like_sf"/>
</dbReference>
<evidence type="ECO:0000313" key="11">
    <source>
        <dbReference type="Proteomes" id="UP000041254"/>
    </source>
</evidence>
<dbReference type="InterPro" id="IPR005715">
    <property type="entry name" value="Glu_5kinase/COase_Synthase"/>
</dbReference>
<evidence type="ECO:0000256" key="6">
    <source>
        <dbReference type="ARBA" id="ARBA00022777"/>
    </source>
</evidence>
<protein>
    <recommendedName>
        <fullName evidence="9">PUA domain-containing protein</fullName>
    </recommendedName>
</protein>
<organism evidence="10 11">
    <name type="scientific">Vitrella brassicaformis (strain CCMP3155)</name>
    <dbReference type="NCBI Taxonomy" id="1169540"/>
    <lineage>
        <taxon>Eukaryota</taxon>
        <taxon>Sar</taxon>
        <taxon>Alveolata</taxon>
        <taxon>Colpodellida</taxon>
        <taxon>Vitrellaceae</taxon>
        <taxon>Vitrella</taxon>
    </lineage>
</organism>
<keyword evidence="6" id="KW-0418">Kinase</keyword>
<feature type="compositionally biased region" description="Acidic residues" evidence="8">
    <location>
        <begin position="412"/>
        <end position="424"/>
    </location>
</feature>
<evidence type="ECO:0000256" key="3">
    <source>
        <dbReference type="ARBA" id="ARBA00022650"/>
    </source>
</evidence>
<dbReference type="AlphaFoldDB" id="A0A0G4FP19"/>
<gene>
    <name evidence="10" type="ORF">Vbra_9373</name>
</gene>
<evidence type="ECO:0000256" key="8">
    <source>
        <dbReference type="SAM" id="MobiDB-lite"/>
    </source>
</evidence>
<evidence type="ECO:0000256" key="4">
    <source>
        <dbReference type="ARBA" id="ARBA00022679"/>
    </source>
</evidence>
<keyword evidence="5" id="KW-0547">Nucleotide-binding</keyword>
<feature type="region of interest" description="Disordered" evidence="8">
    <location>
        <begin position="390"/>
        <end position="426"/>
    </location>
</feature>
<dbReference type="CDD" id="cd04242">
    <property type="entry name" value="AAK_G5K_ProB"/>
    <property type="match status" value="1"/>
</dbReference>
<evidence type="ECO:0000256" key="7">
    <source>
        <dbReference type="ARBA" id="ARBA00022840"/>
    </source>
</evidence>
<dbReference type="PANTHER" id="PTHR43654:SF3">
    <property type="entry name" value="GLUTAMATE 5-KINASE"/>
    <property type="match status" value="1"/>
</dbReference>
<name>A0A0G4FP19_VITBC</name>
<keyword evidence="1" id="KW-0963">Cytoplasm</keyword>
<dbReference type="FunFam" id="3.40.1160.10:FF:000006">
    <property type="entry name" value="Glutamate 5-kinase"/>
    <property type="match status" value="1"/>
</dbReference>
<dbReference type="PhylomeDB" id="A0A0G4FP19"/>
<dbReference type="NCBIfam" id="TIGR01027">
    <property type="entry name" value="proB"/>
    <property type="match status" value="1"/>
</dbReference>
<dbReference type="Gene3D" id="3.40.1160.10">
    <property type="entry name" value="Acetylglutamate kinase-like"/>
    <property type="match status" value="1"/>
</dbReference>
<dbReference type="PANTHER" id="PTHR43654">
    <property type="entry name" value="GLUTAMATE 5-KINASE"/>
    <property type="match status" value="1"/>
</dbReference>
<dbReference type="InParanoid" id="A0A0G4FP19"/>
<dbReference type="OrthoDB" id="409889at2759"/>
<dbReference type="InterPro" id="IPR001057">
    <property type="entry name" value="Glu/AcGlu_kinase"/>
</dbReference>
<dbReference type="GO" id="GO:0003723">
    <property type="term" value="F:RNA binding"/>
    <property type="evidence" value="ECO:0007669"/>
    <property type="project" value="InterPro"/>
</dbReference>
<keyword evidence="3" id="KW-0641">Proline biosynthesis</keyword>
<dbReference type="Gene3D" id="2.30.130.10">
    <property type="entry name" value="PUA domain"/>
    <property type="match status" value="1"/>
</dbReference>
<evidence type="ECO:0000256" key="5">
    <source>
        <dbReference type="ARBA" id="ARBA00022741"/>
    </source>
</evidence>
<evidence type="ECO:0000259" key="9">
    <source>
        <dbReference type="SMART" id="SM00359"/>
    </source>
</evidence>
<dbReference type="GO" id="GO:0005524">
    <property type="term" value="F:ATP binding"/>
    <property type="evidence" value="ECO:0007669"/>
    <property type="project" value="UniProtKB-KW"/>
</dbReference>
<reference evidence="10 11" key="1">
    <citation type="submission" date="2014-11" db="EMBL/GenBank/DDBJ databases">
        <authorList>
            <person name="Zhu J."/>
            <person name="Qi W."/>
            <person name="Song R."/>
        </authorList>
    </citation>
    <scope>NUCLEOTIDE SEQUENCE [LARGE SCALE GENOMIC DNA]</scope>
</reference>
<keyword evidence="11" id="KW-1185">Reference proteome</keyword>
<dbReference type="GO" id="GO:0008652">
    <property type="term" value="P:amino acid biosynthetic process"/>
    <property type="evidence" value="ECO:0007669"/>
    <property type="project" value="UniProtKB-KW"/>
</dbReference>
<keyword evidence="4" id="KW-0808">Transferase</keyword>
<dbReference type="PROSITE" id="PS00902">
    <property type="entry name" value="GLUTAMATE_5_KINASE"/>
    <property type="match status" value="1"/>
</dbReference>
<dbReference type="CDD" id="cd21157">
    <property type="entry name" value="PUA_G5K"/>
    <property type="match status" value="1"/>
</dbReference>
<feature type="region of interest" description="Disordered" evidence="8">
    <location>
        <begin position="322"/>
        <end position="342"/>
    </location>
</feature>
<proteinExistence type="inferred from homology"/>
<dbReference type="InterPro" id="IPR001048">
    <property type="entry name" value="Asp/Glu/Uridylate_kinase"/>
</dbReference>
<dbReference type="Proteomes" id="UP000041254">
    <property type="component" value="Unassembled WGS sequence"/>
</dbReference>
<dbReference type="Pfam" id="PF01472">
    <property type="entry name" value="PUA"/>
    <property type="match status" value="1"/>
</dbReference>
<dbReference type="STRING" id="1169540.A0A0G4FP19"/>
<dbReference type="SMART" id="SM00359">
    <property type="entry name" value="PUA"/>
    <property type="match status" value="1"/>
</dbReference>
<dbReference type="InterPro" id="IPR002478">
    <property type="entry name" value="PUA"/>
</dbReference>
<dbReference type="VEuPathDB" id="CryptoDB:Vbra_9373"/>
<feature type="region of interest" description="Disordered" evidence="8">
    <location>
        <begin position="1"/>
        <end position="23"/>
    </location>
</feature>
<dbReference type="PROSITE" id="PS50890">
    <property type="entry name" value="PUA"/>
    <property type="match status" value="1"/>
</dbReference>
<dbReference type="SUPFAM" id="SSF88697">
    <property type="entry name" value="PUA domain-like"/>
    <property type="match status" value="1"/>
</dbReference>